<dbReference type="Pfam" id="PF15059">
    <property type="entry name" value="Speriolin_C"/>
    <property type="match status" value="1"/>
</dbReference>
<dbReference type="Proteomes" id="UP000694562">
    <property type="component" value="Unplaced"/>
</dbReference>
<reference evidence="2" key="1">
    <citation type="submission" date="2025-08" db="UniProtKB">
        <authorList>
            <consortium name="Ensembl"/>
        </authorList>
    </citation>
    <scope>IDENTIFICATION</scope>
</reference>
<sequence>MMPTGSLPARSCHKAPDCKVRTGAWHWQGVRCCTPATPHSHSSVAGGRGEVLGKRLRSPCARGHMGKPGSNSPWGCHGTICAGKGGMAAFLPCKAGIWHLCVGKAGIWVFHPAKPVCWHPCLAKPSILAFGPTHTHTGTLALGGSNKAWPGSGVAGGTGTSWGMVTGAAVPGSCQARGKCLMLAAPADSQQPAWGQLVGEIAFQLDRRILARVFPDSARLYGFTVTNIPEKIIAVGSCSSAREPGTRYISLLGRLRALGYSPTVHPAFAESLVNTYGILLELPGPDARACHSPDFLRRVVTETVPPAEQADAMVLHE</sequence>
<evidence type="ECO:0000313" key="2">
    <source>
        <dbReference type="Ensembl" id="ENSFTIP00000008921.1"/>
    </source>
</evidence>
<dbReference type="InterPro" id="IPR026715">
    <property type="entry name" value="SPATC1"/>
</dbReference>
<organism evidence="2 3">
    <name type="scientific">Falco tinnunculus</name>
    <name type="common">Common kestrel</name>
    <dbReference type="NCBI Taxonomy" id="100819"/>
    <lineage>
        <taxon>Eukaryota</taxon>
        <taxon>Metazoa</taxon>
        <taxon>Chordata</taxon>
        <taxon>Craniata</taxon>
        <taxon>Vertebrata</taxon>
        <taxon>Euteleostomi</taxon>
        <taxon>Archelosauria</taxon>
        <taxon>Archosauria</taxon>
        <taxon>Dinosauria</taxon>
        <taxon>Saurischia</taxon>
        <taxon>Theropoda</taxon>
        <taxon>Coelurosauria</taxon>
        <taxon>Aves</taxon>
        <taxon>Neognathae</taxon>
        <taxon>Neoaves</taxon>
        <taxon>Telluraves</taxon>
        <taxon>Australaves</taxon>
        <taxon>Falconiformes</taxon>
        <taxon>Falconidae</taxon>
        <taxon>Falco</taxon>
    </lineage>
</organism>
<dbReference type="PANTHER" id="PTHR22192:SF16">
    <property type="entry name" value="SPERIOLIN"/>
    <property type="match status" value="1"/>
</dbReference>
<feature type="domain" description="Speriolin C-terminal" evidence="1">
    <location>
        <begin position="197"/>
        <end position="315"/>
    </location>
</feature>
<keyword evidence="3" id="KW-1185">Reference proteome</keyword>
<protein>
    <recommendedName>
        <fullName evidence="1">Speriolin C-terminal domain-containing protein</fullName>
    </recommendedName>
</protein>
<dbReference type="PANTHER" id="PTHR22192">
    <property type="entry name" value="SPERIOLIN"/>
    <property type="match status" value="1"/>
</dbReference>
<dbReference type="OrthoDB" id="6114770at2759"/>
<dbReference type="AlphaFoldDB" id="A0A8C4UCC2"/>
<evidence type="ECO:0000313" key="3">
    <source>
        <dbReference type="Proteomes" id="UP000694562"/>
    </source>
</evidence>
<reference evidence="2" key="2">
    <citation type="submission" date="2025-09" db="UniProtKB">
        <authorList>
            <consortium name="Ensembl"/>
        </authorList>
    </citation>
    <scope>IDENTIFICATION</scope>
</reference>
<evidence type="ECO:0000259" key="1">
    <source>
        <dbReference type="Pfam" id="PF15059"/>
    </source>
</evidence>
<dbReference type="InterPro" id="IPR029384">
    <property type="entry name" value="Speriolin_C"/>
</dbReference>
<accession>A0A8C4UCC2</accession>
<name>A0A8C4UCC2_FALTI</name>
<dbReference type="GO" id="GO:0005813">
    <property type="term" value="C:centrosome"/>
    <property type="evidence" value="ECO:0007669"/>
    <property type="project" value="TreeGrafter"/>
</dbReference>
<proteinExistence type="predicted"/>
<dbReference type="Ensembl" id="ENSFTIT00000009315.1">
    <property type="protein sequence ID" value="ENSFTIP00000008921.1"/>
    <property type="gene ID" value="ENSFTIG00000006042.1"/>
</dbReference>